<evidence type="ECO:0000313" key="2">
    <source>
        <dbReference type="Proteomes" id="UP001055072"/>
    </source>
</evidence>
<organism evidence="1 2">
    <name type="scientific">Irpex rosettiformis</name>
    <dbReference type="NCBI Taxonomy" id="378272"/>
    <lineage>
        <taxon>Eukaryota</taxon>
        <taxon>Fungi</taxon>
        <taxon>Dikarya</taxon>
        <taxon>Basidiomycota</taxon>
        <taxon>Agaricomycotina</taxon>
        <taxon>Agaricomycetes</taxon>
        <taxon>Polyporales</taxon>
        <taxon>Irpicaceae</taxon>
        <taxon>Irpex</taxon>
    </lineage>
</organism>
<reference evidence="1" key="1">
    <citation type="journal article" date="2021" name="Environ. Microbiol.">
        <title>Gene family expansions and transcriptome signatures uncover fungal adaptations to wood decay.</title>
        <authorList>
            <person name="Hage H."/>
            <person name="Miyauchi S."/>
            <person name="Viragh M."/>
            <person name="Drula E."/>
            <person name="Min B."/>
            <person name="Chaduli D."/>
            <person name="Navarro D."/>
            <person name="Favel A."/>
            <person name="Norest M."/>
            <person name="Lesage-Meessen L."/>
            <person name="Balint B."/>
            <person name="Merenyi Z."/>
            <person name="de Eugenio L."/>
            <person name="Morin E."/>
            <person name="Martinez A.T."/>
            <person name="Baldrian P."/>
            <person name="Stursova M."/>
            <person name="Martinez M.J."/>
            <person name="Novotny C."/>
            <person name="Magnuson J.K."/>
            <person name="Spatafora J.W."/>
            <person name="Maurice S."/>
            <person name="Pangilinan J."/>
            <person name="Andreopoulos W."/>
            <person name="LaButti K."/>
            <person name="Hundley H."/>
            <person name="Na H."/>
            <person name="Kuo A."/>
            <person name="Barry K."/>
            <person name="Lipzen A."/>
            <person name="Henrissat B."/>
            <person name="Riley R."/>
            <person name="Ahrendt S."/>
            <person name="Nagy L.G."/>
            <person name="Grigoriev I.V."/>
            <person name="Martin F."/>
            <person name="Rosso M.N."/>
        </authorList>
    </citation>
    <scope>NUCLEOTIDE SEQUENCE</scope>
    <source>
        <strain evidence="1">CBS 384.51</strain>
    </source>
</reference>
<comment type="caution">
    <text evidence="1">The sequence shown here is derived from an EMBL/GenBank/DDBJ whole genome shotgun (WGS) entry which is preliminary data.</text>
</comment>
<accession>A0ACB8TQX9</accession>
<dbReference type="EMBL" id="MU274943">
    <property type="protein sequence ID" value="KAI0084376.1"/>
    <property type="molecule type" value="Genomic_DNA"/>
</dbReference>
<sequence>MSSSYNPYTNKPPVPSSSAVDPFYGFMPRKVKSQDVVRVMEGDVNPFTKQPHTPQYKKILEGRKKLPVYAQMKEFYEMYNKHQIIVMVGETGSGKTTQIPQFVCYSDLPHASGKLVACTQPRRVAAMSVAKRVADEMDVPLGKQVGYSIRFEDMTEPGTTFMKYMTDGMLLREAMNDPDLKRYSTIILDEAHERTLATDILMGLLKTLAKRRSDLKLIIMSATLDALKFQKYFSLIPDESAPLFKVPGRTHPVEVFYTQEPEPDYVEAAIRTVLMIHRAEDPGDILLFLTGEEEIEDACRKIKLEADDLVNQDPDSVGPLVCIPLYSSLPPQQQQRIFDPAPAARSGGPPGRKVVVSTNIAETSLTIDGIVYVVDPGFSKQKVYNPRIRVESLLVSPISKASAQQRAGRAGRTRPGKCFRLYTEKDFMTELEEQTHPEILRSNLANTVLELAKLGVKACLDLVHFDYVDAPAPETLMRALELLNFLAALDDDGNLTPLGGMMAEFPLDPQLAKMLIVSPEFLCSNEILTIVAMLSVPNVWVRPNNQRKEADAAKNLMTIPDGDHLTLMNVYNNYQQNKFDRNWAYMNYLSGRSLQQAENVRTQLERTMERYEIELISTSDERKLFQGIRKSLICGFFMQVAHREGEKNGYITVKDNQVVSLHPSCGLDSQPEWVIFNEFVLTTRPYIRTVTQIQPEWLLELAPAYYNLSEFKDAEYTRALKRVQAKRLEKVYSTIQGKDGKRSKSSTPADDVRNPKKQKIKSSS</sequence>
<name>A0ACB8TQX9_9APHY</name>
<protein>
    <submittedName>
        <fullName evidence="1">P-loop containing nucleoside triphosphate hydrolase protein</fullName>
    </submittedName>
</protein>
<evidence type="ECO:0000313" key="1">
    <source>
        <dbReference type="EMBL" id="KAI0084376.1"/>
    </source>
</evidence>
<proteinExistence type="predicted"/>
<gene>
    <name evidence="1" type="ORF">BDY19DRAFT_898559</name>
</gene>
<keyword evidence="2" id="KW-1185">Reference proteome</keyword>
<keyword evidence="1" id="KW-0378">Hydrolase</keyword>
<dbReference type="Proteomes" id="UP001055072">
    <property type="component" value="Unassembled WGS sequence"/>
</dbReference>